<feature type="signal peptide" evidence="1">
    <location>
        <begin position="1"/>
        <end position="31"/>
    </location>
</feature>
<evidence type="ECO:0000313" key="3">
    <source>
        <dbReference type="EMBL" id="SFH64883.1"/>
    </source>
</evidence>
<keyword evidence="1" id="KW-0732">Signal</keyword>
<name>A0A1I3BRM3_SELRU</name>
<dbReference type="AlphaFoldDB" id="A0A1I3BRM3"/>
<proteinExistence type="predicted"/>
<dbReference type="SUPFAM" id="SSF55486">
    <property type="entry name" value="Metalloproteases ('zincins'), catalytic domain"/>
    <property type="match status" value="1"/>
</dbReference>
<reference evidence="3 4" key="1">
    <citation type="submission" date="2016-10" db="EMBL/GenBank/DDBJ databases">
        <authorList>
            <person name="de Groot N.N."/>
        </authorList>
    </citation>
    <scope>NUCLEOTIDE SEQUENCE [LARGE SCALE GENOMIC DNA]</scope>
    <source>
        <strain evidence="3 4">Z108</strain>
    </source>
</reference>
<dbReference type="Gene3D" id="2.40.128.130">
    <property type="entry name" value="Autotransporter beta-domain"/>
    <property type="match status" value="1"/>
</dbReference>
<gene>
    <name evidence="3" type="ORF">SAMN04487861_101182</name>
</gene>
<accession>A0A1I3BRM3</accession>
<dbReference type="InterPro" id="IPR024079">
    <property type="entry name" value="MetalloPept_cat_dom_sf"/>
</dbReference>
<organism evidence="3 4">
    <name type="scientific">Selenomonas ruminantium</name>
    <dbReference type="NCBI Taxonomy" id="971"/>
    <lineage>
        <taxon>Bacteria</taxon>
        <taxon>Bacillati</taxon>
        <taxon>Bacillota</taxon>
        <taxon>Negativicutes</taxon>
        <taxon>Selenomonadales</taxon>
        <taxon>Selenomonadaceae</taxon>
        <taxon>Selenomonas</taxon>
    </lineage>
</organism>
<dbReference type="SMART" id="SM00869">
    <property type="entry name" value="Autotransporter"/>
    <property type="match status" value="1"/>
</dbReference>
<sequence length="1205" mass="129574">MGRKRILSGKRVSALTAAILSGLAMSMTCEAGTSPYLATEYSYYQDKPFAEIYFLRQGQGLGDKERWLVDPALYNLSAPIIRGTVDGISYWTGILGPRDKSTTPWQIFITTFGQQSAEGITFSLNSDGKRNAYDSIVKQGFFLADKIQEGDTIKSLSYEAAKADTLAKGIYALGNVVIGKYLGAERSGVVDGWWVDADTVLTNNEQANDFVGTIRHELGHALGIVFVDHVENGRYYVNPYIEDKRSWTLHLVDQNGNPAKPGMPIVTSAEATDPSKSLVVDKEVTPDGKGYLYFVGEHVTEVLDGATFFGRSALPINGWEEQTERGKYKFEGSHLQTAGMMSHRDYTNYTSFLEVELAVMQDLGYDFDRKAYFGRSIYGNGGTIINNQGFSQRNAEGTAYLKNTYSVVPLGIGLHIYGANNKVTQNANILTAGTGAVGVRVDGTGNTLIVPQKTEIHADGRCGNGLMVTYGNGHTVEQAGTVTAAGDGGTGVRFDFGSSSNGARDEYRGSYIRYTRRVNPDGKIGKAENLSLTIDDADTYNTNKDELKGALIDSYNLSGRLAGSENAIYIGKNAFVKNININNGASIQGNITSDWKQFGAEACEGIYNGVKGKKGSAAETDALKIQYKGTYDYDTYIPDLVTNLNFNTDMYYNGNIIGEDNMKLNVQSGTLTYEGIANVASVQVAADAALLGGTYTVNDMVSKMSGDFPVDDTTGYLISAGTIGASSADKNMTINGNLVSNGNLQAYGGGKGGQIKVTGDAHIDGSTVTAYSMLPGEKKTVLTSESSIKGKIKNADTAMPVSGMLNAQGNIQGNTIEAETTAANNLGATDAAVNDTYDAVINMYDSMGAEKSQQGELRKLFSMEPETAARALTDISSPNAAYGMAMAQTNTMTSHILSARLAEAYARKNVDVSVPAAKLADEEENAVNDGLHMRAEVDLPVENNIWLKTAKNWGELKGGANYHGTTFALGYDKAAGKNWRVGGFVSYGNSSFAAGSASSKVQDTRLGVYAGYKYGPHESYVYLNHGWLKNDLSRGITGIGVAKADYDSHILELGGEYKHDLQAGKVATWHVSPYVNMQLSHLWQDGYTESGAGALGQRVDSAGNTYFATGTGMEFKRYLSKGSYAMRLGLKHAFSGANPRVTFGLAGGGASVFEMRGQQDKTHMVLSLSGENEFSPGWTVSGDAVLERGSHDRDAMCAVTLRRMW</sequence>
<protein>
    <submittedName>
        <fullName evidence="3">Uncharacterized conserved protein, contains a C-terminal beta-barrel porin domain</fullName>
    </submittedName>
</protein>
<evidence type="ECO:0000259" key="2">
    <source>
        <dbReference type="PROSITE" id="PS51208"/>
    </source>
</evidence>
<feature type="chain" id="PRO_5010209551" evidence="1">
    <location>
        <begin position="32"/>
        <end position="1205"/>
    </location>
</feature>
<evidence type="ECO:0000313" key="4">
    <source>
        <dbReference type="Proteomes" id="UP000183639"/>
    </source>
</evidence>
<dbReference type="GO" id="GO:0008237">
    <property type="term" value="F:metallopeptidase activity"/>
    <property type="evidence" value="ECO:0007669"/>
    <property type="project" value="InterPro"/>
</dbReference>
<dbReference type="Gene3D" id="3.40.390.10">
    <property type="entry name" value="Collagenase (Catalytic Domain)"/>
    <property type="match status" value="1"/>
</dbReference>
<dbReference type="InterPro" id="IPR036709">
    <property type="entry name" value="Autotransporte_beta_dom_sf"/>
</dbReference>
<dbReference type="Proteomes" id="UP000183639">
    <property type="component" value="Unassembled WGS sequence"/>
</dbReference>
<dbReference type="InterPro" id="IPR005546">
    <property type="entry name" value="Autotransporte_beta"/>
</dbReference>
<dbReference type="SUPFAM" id="SSF103515">
    <property type="entry name" value="Autotransporter"/>
    <property type="match status" value="1"/>
</dbReference>
<evidence type="ECO:0000256" key="1">
    <source>
        <dbReference type="SAM" id="SignalP"/>
    </source>
</evidence>
<dbReference type="Pfam" id="PF03797">
    <property type="entry name" value="Autotransporter"/>
    <property type="match status" value="1"/>
</dbReference>
<dbReference type="PROSITE" id="PS51208">
    <property type="entry name" value="AUTOTRANSPORTER"/>
    <property type="match status" value="1"/>
</dbReference>
<dbReference type="EMBL" id="FOQK01000001">
    <property type="protein sequence ID" value="SFH64883.1"/>
    <property type="molecule type" value="Genomic_DNA"/>
</dbReference>
<feature type="domain" description="Autotransporter" evidence="2">
    <location>
        <begin position="938"/>
        <end position="1205"/>
    </location>
</feature>